<dbReference type="PANTHER" id="PTHR24314:SF26">
    <property type="match status" value="1"/>
</dbReference>
<dbReference type="Proteomes" id="UP000309544">
    <property type="component" value="Unassembled WGS sequence"/>
</dbReference>
<dbReference type="InterPro" id="IPR052625">
    <property type="entry name" value="Chl_b_Red"/>
</dbReference>
<comment type="caution">
    <text evidence="1">The sequence shown here is derived from an EMBL/GenBank/DDBJ whole genome shotgun (WGS) entry which is preliminary data.</text>
</comment>
<sequence length="269" mass="29149">MGDQLGIVITGGSRGLGFELAWAFLRAGDRVVICGRSETSVNKALERLSTTVTDAPVWGMACDVANPDEVSVFAGFALAKLGCVDRWLNNAGSSGIRKRPLFDLDDADIVQTVGTNLTGTLIASRAAIRIMMSQEHEPGNAAGCHIFNFGFSPAGVRFSRSPLPHKASKTGVAAVSRFLAEELEREGIRGIAVHEVSPGLVRTDLLLNDTDPVTRKFLETVADHPQTAAALLLPKIRYPDKRSFLLRSRSLPVMIARMVWLQLKRQLTA</sequence>
<evidence type="ECO:0000313" key="1">
    <source>
        <dbReference type="EMBL" id="TNJ36993.1"/>
    </source>
</evidence>
<protein>
    <submittedName>
        <fullName evidence="1">SDR family oxidoreductase</fullName>
    </submittedName>
</protein>
<dbReference type="InterPro" id="IPR036291">
    <property type="entry name" value="NAD(P)-bd_dom_sf"/>
</dbReference>
<organism evidence="1 2">
    <name type="scientific">Prosthecochloris vibrioformis</name>
    <name type="common">Chlorobium vibrioforme</name>
    <dbReference type="NCBI Taxonomy" id="1098"/>
    <lineage>
        <taxon>Bacteria</taxon>
        <taxon>Pseudomonadati</taxon>
        <taxon>Chlorobiota</taxon>
        <taxon>Chlorobiia</taxon>
        <taxon>Chlorobiales</taxon>
        <taxon>Chlorobiaceae</taxon>
        <taxon>Prosthecochloris</taxon>
    </lineage>
</organism>
<keyword evidence="2" id="KW-1185">Reference proteome</keyword>
<dbReference type="GO" id="GO:0015996">
    <property type="term" value="P:chlorophyll catabolic process"/>
    <property type="evidence" value="ECO:0007669"/>
    <property type="project" value="TreeGrafter"/>
</dbReference>
<evidence type="ECO:0000313" key="2">
    <source>
        <dbReference type="Proteomes" id="UP000309544"/>
    </source>
</evidence>
<name>A0A5C4S0F7_PROVB</name>
<dbReference type="RefSeq" id="WP_139626460.1">
    <property type="nucleotide sequence ID" value="NZ_VDCI01000003.1"/>
</dbReference>
<dbReference type="GO" id="GO:0010304">
    <property type="term" value="P:PSII associated light-harvesting complex II catabolic process"/>
    <property type="evidence" value="ECO:0007669"/>
    <property type="project" value="TreeGrafter"/>
</dbReference>
<dbReference type="Pfam" id="PF00106">
    <property type="entry name" value="adh_short"/>
    <property type="match status" value="1"/>
</dbReference>
<dbReference type="CDD" id="cd05233">
    <property type="entry name" value="SDR_c"/>
    <property type="match status" value="1"/>
</dbReference>
<dbReference type="SUPFAM" id="SSF51735">
    <property type="entry name" value="NAD(P)-binding Rossmann-fold domains"/>
    <property type="match status" value="1"/>
</dbReference>
<dbReference type="PRINTS" id="PR00081">
    <property type="entry name" value="GDHRDH"/>
</dbReference>
<dbReference type="Gene3D" id="3.40.50.720">
    <property type="entry name" value="NAD(P)-binding Rossmann-like Domain"/>
    <property type="match status" value="1"/>
</dbReference>
<dbReference type="PANTHER" id="PTHR24314">
    <property type="entry name" value="NON-SPECIFIC LIPID TRANSFER PROTEIN-RELATED"/>
    <property type="match status" value="1"/>
</dbReference>
<dbReference type="AlphaFoldDB" id="A0A5C4S0F7"/>
<reference evidence="1 2" key="1">
    <citation type="submission" date="2019-05" db="EMBL/GenBank/DDBJ databases">
        <title>Draft Whole-Genome sequence of the green sulfur bacterium Prosthecochloris vibrioformis DSM 260.</title>
        <authorList>
            <person name="Meyer T.E."/>
            <person name="Kyndt J.A."/>
        </authorList>
    </citation>
    <scope>NUCLEOTIDE SEQUENCE [LARGE SCALE GENOMIC DNA]</scope>
    <source>
        <strain evidence="1 2">DSM 260</strain>
    </source>
</reference>
<dbReference type="GO" id="GO:0034256">
    <property type="term" value="F:chlorophyll(ide) b reductase activity"/>
    <property type="evidence" value="ECO:0007669"/>
    <property type="project" value="TreeGrafter"/>
</dbReference>
<gene>
    <name evidence="1" type="ORF">FGF68_05310</name>
</gene>
<dbReference type="InterPro" id="IPR002347">
    <property type="entry name" value="SDR_fam"/>
</dbReference>
<proteinExistence type="predicted"/>
<accession>A0A5C4S0F7</accession>
<dbReference type="EMBL" id="VDCI01000003">
    <property type="protein sequence ID" value="TNJ36993.1"/>
    <property type="molecule type" value="Genomic_DNA"/>
</dbReference>